<evidence type="ECO:0000313" key="1">
    <source>
        <dbReference type="EMBL" id="CAG8772875.1"/>
    </source>
</evidence>
<name>A0ACA9R1N4_9GLOM</name>
<accession>A0ACA9R1N4</accession>
<keyword evidence="2" id="KW-1185">Reference proteome</keyword>
<feature type="non-terminal residue" evidence="1">
    <location>
        <position position="1"/>
    </location>
</feature>
<organism evidence="1 2">
    <name type="scientific">Racocetra persica</name>
    <dbReference type="NCBI Taxonomy" id="160502"/>
    <lineage>
        <taxon>Eukaryota</taxon>
        <taxon>Fungi</taxon>
        <taxon>Fungi incertae sedis</taxon>
        <taxon>Mucoromycota</taxon>
        <taxon>Glomeromycotina</taxon>
        <taxon>Glomeromycetes</taxon>
        <taxon>Diversisporales</taxon>
        <taxon>Gigasporaceae</taxon>
        <taxon>Racocetra</taxon>
    </lineage>
</organism>
<reference evidence="1" key="1">
    <citation type="submission" date="2021-06" db="EMBL/GenBank/DDBJ databases">
        <authorList>
            <person name="Kallberg Y."/>
            <person name="Tangrot J."/>
            <person name="Rosling A."/>
        </authorList>
    </citation>
    <scope>NUCLEOTIDE SEQUENCE</scope>
    <source>
        <strain evidence="1">MA461A</strain>
    </source>
</reference>
<evidence type="ECO:0000313" key="2">
    <source>
        <dbReference type="Proteomes" id="UP000789920"/>
    </source>
</evidence>
<dbReference type="Proteomes" id="UP000789920">
    <property type="component" value="Unassembled WGS sequence"/>
</dbReference>
<protein>
    <submittedName>
        <fullName evidence="1">34511_t:CDS:1</fullName>
    </submittedName>
</protein>
<sequence>EYIQTISHLVVQWTTVESLCDLPLLTMQTMIADDHAFYN</sequence>
<gene>
    <name evidence="1" type="ORF">RPERSI_LOCUS16622</name>
</gene>
<feature type="non-terminal residue" evidence="1">
    <location>
        <position position="39"/>
    </location>
</feature>
<dbReference type="EMBL" id="CAJVQC010041394">
    <property type="protein sequence ID" value="CAG8772875.1"/>
    <property type="molecule type" value="Genomic_DNA"/>
</dbReference>
<comment type="caution">
    <text evidence="1">The sequence shown here is derived from an EMBL/GenBank/DDBJ whole genome shotgun (WGS) entry which is preliminary data.</text>
</comment>
<proteinExistence type="predicted"/>